<keyword evidence="2" id="KW-1185">Reference proteome</keyword>
<sequence>MKIPSTVKYSVIRFLNAKDVKAVEIHWQISEVYSGVYTRTVKPTVGCRCQVRAETCRGPVETFMLLRMCHLLLSVFYCSRVNPAYGENIMSKGIVRKCVKAPMCMMRNEVEDLRSLLKT</sequence>
<comment type="caution">
    <text evidence="1">The sequence shown here is derived from an EMBL/GenBank/DDBJ whole genome shotgun (WGS) entry which is preliminary data.</text>
</comment>
<name>A0A4Y2E9M6_ARAVE</name>
<evidence type="ECO:0000313" key="1">
    <source>
        <dbReference type="EMBL" id="GBM25893.1"/>
    </source>
</evidence>
<reference evidence="1 2" key="1">
    <citation type="journal article" date="2019" name="Sci. Rep.">
        <title>Orb-weaving spider Araneus ventricosus genome elucidates the spidroin gene catalogue.</title>
        <authorList>
            <person name="Kono N."/>
            <person name="Nakamura H."/>
            <person name="Ohtoshi R."/>
            <person name="Moran D.A.P."/>
            <person name="Shinohara A."/>
            <person name="Yoshida Y."/>
            <person name="Fujiwara M."/>
            <person name="Mori M."/>
            <person name="Tomita M."/>
            <person name="Arakawa K."/>
        </authorList>
    </citation>
    <scope>NUCLEOTIDE SEQUENCE [LARGE SCALE GENOMIC DNA]</scope>
</reference>
<dbReference type="Proteomes" id="UP000499080">
    <property type="component" value="Unassembled WGS sequence"/>
</dbReference>
<evidence type="ECO:0000313" key="2">
    <source>
        <dbReference type="Proteomes" id="UP000499080"/>
    </source>
</evidence>
<accession>A0A4Y2E9M6</accession>
<protein>
    <submittedName>
        <fullName evidence="1">Uncharacterized protein</fullName>
    </submittedName>
</protein>
<dbReference type="AlphaFoldDB" id="A0A4Y2E9M6"/>
<gene>
    <name evidence="1" type="ORF">AVEN_94340_1</name>
</gene>
<organism evidence="1 2">
    <name type="scientific">Araneus ventricosus</name>
    <name type="common">Orbweaver spider</name>
    <name type="synonym">Epeira ventricosa</name>
    <dbReference type="NCBI Taxonomy" id="182803"/>
    <lineage>
        <taxon>Eukaryota</taxon>
        <taxon>Metazoa</taxon>
        <taxon>Ecdysozoa</taxon>
        <taxon>Arthropoda</taxon>
        <taxon>Chelicerata</taxon>
        <taxon>Arachnida</taxon>
        <taxon>Araneae</taxon>
        <taxon>Araneomorphae</taxon>
        <taxon>Entelegynae</taxon>
        <taxon>Araneoidea</taxon>
        <taxon>Araneidae</taxon>
        <taxon>Araneus</taxon>
    </lineage>
</organism>
<proteinExistence type="predicted"/>
<dbReference type="EMBL" id="BGPR01000549">
    <property type="protein sequence ID" value="GBM25893.1"/>
    <property type="molecule type" value="Genomic_DNA"/>
</dbReference>